<evidence type="ECO:0000313" key="4">
    <source>
        <dbReference type="Proteomes" id="UP000283530"/>
    </source>
</evidence>
<feature type="chain" id="PRO_5018563234" evidence="2">
    <location>
        <begin position="25"/>
        <end position="137"/>
    </location>
</feature>
<evidence type="ECO:0000313" key="3">
    <source>
        <dbReference type="EMBL" id="RWR91163.1"/>
    </source>
</evidence>
<evidence type="ECO:0000256" key="1">
    <source>
        <dbReference type="SAM" id="MobiDB-lite"/>
    </source>
</evidence>
<proteinExistence type="predicted"/>
<feature type="region of interest" description="Disordered" evidence="1">
    <location>
        <begin position="41"/>
        <end position="114"/>
    </location>
</feature>
<dbReference type="EMBL" id="QPKB01000008">
    <property type="protein sequence ID" value="RWR91163.1"/>
    <property type="molecule type" value="Genomic_DNA"/>
</dbReference>
<keyword evidence="4" id="KW-1185">Reference proteome</keyword>
<gene>
    <name evidence="3" type="ORF">CKAN_02030700</name>
</gene>
<dbReference type="AlphaFoldDB" id="A0A3S3N2P2"/>
<name>A0A3S3N2P2_9MAGN</name>
<feature type="compositionally biased region" description="Low complexity" evidence="1">
    <location>
        <begin position="41"/>
        <end position="52"/>
    </location>
</feature>
<dbReference type="OrthoDB" id="10340335at2759"/>
<reference evidence="3 4" key="1">
    <citation type="journal article" date="2019" name="Nat. Plants">
        <title>Stout camphor tree genome fills gaps in understanding of flowering plant genome evolution.</title>
        <authorList>
            <person name="Chaw S.M."/>
            <person name="Liu Y.C."/>
            <person name="Wu Y.W."/>
            <person name="Wang H.Y."/>
            <person name="Lin C.I."/>
            <person name="Wu C.S."/>
            <person name="Ke H.M."/>
            <person name="Chang L.Y."/>
            <person name="Hsu C.Y."/>
            <person name="Yang H.T."/>
            <person name="Sudianto E."/>
            <person name="Hsu M.H."/>
            <person name="Wu K.P."/>
            <person name="Wang L.N."/>
            <person name="Leebens-Mack J.H."/>
            <person name="Tsai I.J."/>
        </authorList>
    </citation>
    <scope>NUCLEOTIDE SEQUENCE [LARGE SCALE GENOMIC DNA]</scope>
    <source>
        <strain evidence="4">cv. Chaw 1501</strain>
        <tissue evidence="3">Young leaves</tissue>
    </source>
</reference>
<evidence type="ECO:0000256" key="2">
    <source>
        <dbReference type="SAM" id="SignalP"/>
    </source>
</evidence>
<feature type="compositionally biased region" description="Basic and acidic residues" evidence="1">
    <location>
        <begin position="62"/>
        <end position="83"/>
    </location>
</feature>
<comment type="caution">
    <text evidence="3">The sequence shown here is derived from an EMBL/GenBank/DDBJ whole genome shotgun (WGS) entry which is preliminary data.</text>
</comment>
<dbReference type="Proteomes" id="UP000283530">
    <property type="component" value="Unassembled WGS sequence"/>
</dbReference>
<protein>
    <submittedName>
        <fullName evidence="3">Uncharacterized protein</fullName>
    </submittedName>
</protein>
<organism evidence="3 4">
    <name type="scientific">Cinnamomum micranthum f. kanehirae</name>
    <dbReference type="NCBI Taxonomy" id="337451"/>
    <lineage>
        <taxon>Eukaryota</taxon>
        <taxon>Viridiplantae</taxon>
        <taxon>Streptophyta</taxon>
        <taxon>Embryophyta</taxon>
        <taxon>Tracheophyta</taxon>
        <taxon>Spermatophyta</taxon>
        <taxon>Magnoliopsida</taxon>
        <taxon>Magnoliidae</taxon>
        <taxon>Laurales</taxon>
        <taxon>Lauraceae</taxon>
        <taxon>Cinnamomum</taxon>
    </lineage>
</organism>
<sequence>MKIKLLLCVFLIFNFQALQHSAHGAINTWEHGNSQVPKLLQQSHLQGSSSTSCVNGTAESDGSGRRERCERGPDKILLEESQRHGGGKADPASTSGDHDILRRPRGSGHSSAPPVKAFPSLSIFSIMVQFSIRLLLV</sequence>
<keyword evidence="2" id="KW-0732">Signal</keyword>
<feature type="signal peptide" evidence="2">
    <location>
        <begin position="1"/>
        <end position="24"/>
    </location>
</feature>
<accession>A0A3S3N2P2</accession>